<feature type="compositionally biased region" description="Low complexity" evidence="1">
    <location>
        <begin position="17"/>
        <end position="37"/>
    </location>
</feature>
<comment type="caution">
    <text evidence="2">The sequence shown here is derived from an EMBL/GenBank/DDBJ whole genome shotgun (WGS) entry which is preliminary data.</text>
</comment>
<proteinExistence type="predicted"/>
<sequence length="254" mass="27355">MLAGRVPRAPEHGNGSGRAPASRPARACSSAASSWSWDRIPAVPSPPGPPSRRDCPPPDTSATSRTRHPQRPGRLHGRPYLGRHDRHAHTAHRGPAPGPLPRPGGPSHLWPHHRRDVAYPPDPFTHSGTGGAQRGQDPLAARGQLSDQARDRRVGGHRPEHGRLSPQQGHVGWAVPAQREGKRHIELVATYADGPLAASRPSHAMSTAEAPPGTSPPTRTPPTRTPPPWPPSWSASARRRASARSARFRPASRW</sequence>
<keyword evidence="3" id="KW-1185">Reference proteome</keyword>
<protein>
    <submittedName>
        <fullName evidence="2">Uncharacterized protein</fullName>
    </submittedName>
</protein>
<name>A0ABU0NIT3_STRRH</name>
<reference evidence="2 3" key="1">
    <citation type="submission" date="2023-07" db="EMBL/GenBank/DDBJ databases">
        <title>Comparative genomics of wheat-associated soil bacteria to identify genetic determinants of phenazine resistance.</title>
        <authorList>
            <person name="Mouncey N."/>
        </authorList>
    </citation>
    <scope>NUCLEOTIDE SEQUENCE [LARGE SCALE GENOMIC DNA]</scope>
    <source>
        <strain evidence="2 3">B2I6</strain>
    </source>
</reference>
<feature type="compositionally biased region" description="Basic residues" evidence="1">
    <location>
        <begin position="237"/>
        <end position="254"/>
    </location>
</feature>
<feature type="compositionally biased region" description="Basic and acidic residues" evidence="1">
    <location>
        <begin position="148"/>
        <end position="163"/>
    </location>
</feature>
<feature type="compositionally biased region" description="Basic residues" evidence="1">
    <location>
        <begin position="65"/>
        <end position="77"/>
    </location>
</feature>
<organism evidence="2 3">
    <name type="scientific">Streptomyces rishiriensis</name>
    <dbReference type="NCBI Taxonomy" id="68264"/>
    <lineage>
        <taxon>Bacteria</taxon>
        <taxon>Bacillati</taxon>
        <taxon>Actinomycetota</taxon>
        <taxon>Actinomycetes</taxon>
        <taxon>Kitasatosporales</taxon>
        <taxon>Streptomycetaceae</taxon>
        <taxon>Streptomyces</taxon>
    </lineage>
</organism>
<feature type="region of interest" description="Disordered" evidence="1">
    <location>
        <begin position="1"/>
        <end position="178"/>
    </location>
</feature>
<gene>
    <name evidence="2" type="ORF">QF030_001163</name>
</gene>
<evidence type="ECO:0000256" key="1">
    <source>
        <dbReference type="SAM" id="MobiDB-lite"/>
    </source>
</evidence>
<feature type="compositionally biased region" description="Pro residues" evidence="1">
    <location>
        <begin position="213"/>
        <end position="231"/>
    </location>
</feature>
<evidence type="ECO:0000313" key="3">
    <source>
        <dbReference type="Proteomes" id="UP001230654"/>
    </source>
</evidence>
<dbReference type="EMBL" id="JAUSWV010000002">
    <property type="protein sequence ID" value="MDQ0578985.1"/>
    <property type="molecule type" value="Genomic_DNA"/>
</dbReference>
<accession>A0ABU0NIT3</accession>
<dbReference type="Proteomes" id="UP001230654">
    <property type="component" value="Unassembled WGS sequence"/>
</dbReference>
<evidence type="ECO:0000313" key="2">
    <source>
        <dbReference type="EMBL" id="MDQ0578985.1"/>
    </source>
</evidence>
<feature type="region of interest" description="Disordered" evidence="1">
    <location>
        <begin position="196"/>
        <end position="254"/>
    </location>
</feature>